<keyword evidence="3" id="KW-1185">Reference proteome</keyword>
<accession>A0A9X2KNP4</accession>
<sequence>MSSAVNEFDQPRLGAGGFPSEITAALLRIGRPKGAASAAAAAVEEAACPNPDAAPYFEIYRAERISLTTILFSGGDWRWRFCAASGTPIAVSSGYGSERACLAAVAALRGGAGAAMVRGATRGTGD</sequence>
<dbReference type="EMBL" id="JAMLDX010000030">
    <property type="protein sequence ID" value="MCP3733060.1"/>
    <property type="molecule type" value="Genomic_DNA"/>
</dbReference>
<dbReference type="AlphaFoldDB" id="A0A9X2KNP4"/>
<name>A0A9X2KNP4_9SPHN</name>
<evidence type="ECO:0000259" key="1">
    <source>
        <dbReference type="Pfam" id="PF07411"/>
    </source>
</evidence>
<dbReference type="RefSeq" id="WP_254297131.1">
    <property type="nucleotide sequence ID" value="NZ_JAMLDX010000030.1"/>
</dbReference>
<reference evidence="2" key="1">
    <citation type="submission" date="2022-05" db="EMBL/GenBank/DDBJ databases">
        <title>Sphingomonas sp. strain MG17 Genome sequencing and assembly.</title>
        <authorList>
            <person name="Kim I."/>
        </authorList>
    </citation>
    <scope>NUCLEOTIDE SEQUENCE</scope>
    <source>
        <strain evidence="2">MG17</strain>
    </source>
</reference>
<proteinExistence type="predicted"/>
<organism evidence="2 3">
    <name type="scientific">Sphingomonas tagetis</name>
    <dbReference type="NCBI Taxonomy" id="2949092"/>
    <lineage>
        <taxon>Bacteria</taxon>
        <taxon>Pseudomonadati</taxon>
        <taxon>Pseudomonadota</taxon>
        <taxon>Alphaproteobacteria</taxon>
        <taxon>Sphingomonadales</taxon>
        <taxon>Sphingomonadaceae</taxon>
        <taxon>Sphingomonas</taxon>
    </lineage>
</organism>
<evidence type="ECO:0000313" key="2">
    <source>
        <dbReference type="EMBL" id="MCP3733060.1"/>
    </source>
</evidence>
<dbReference type="InterPro" id="IPR036913">
    <property type="entry name" value="YegP-like_sf"/>
</dbReference>
<dbReference type="Pfam" id="PF07411">
    <property type="entry name" value="DUF1508"/>
    <property type="match status" value="1"/>
</dbReference>
<comment type="caution">
    <text evidence="2">The sequence shown here is derived from an EMBL/GenBank/DDBJ whole genome shotgun (WGS) entry which is preliminary data.</text>
</comment>
<protein>
    <submittedName>
        <fullName evidence="2">DUF1508 domain-containing protein</fullName>
    </submittedName>
</protein>
<dbReference type="Gene3D" id="3.30.160.160">
    <property type="entry name" value="YegP-like"/>
    <property type="match status" value="1"/>
</dbReference>
<gene>
    <name evidence="2" type="ORF">M9978_21880</name>
</gene>
<evidence type="ECO:0000313" key="3">
    <source>
        <dbReference type="Proteomes" id="UP001139451"/>
    </source>
</evidence>
<feature type="domain" description="DUF1508" evidence="1">
    <location>
        <begin position="74"/>
        <end position="114"/>
    </location>
</feature>
<dbReference type="InterPro" id="IPR010879">
    <property type="entry name" value="DUF1508"/>
</dbReference>
<dbReference type="Proteomes" id="UP001139451">
    <property type="component" value="Unassembled WGS sequence"/>
</dbReference>
<dbReference type="SUPFAM" id="SSF160113">
    <property type="entry name" value="YegP-like"/>
    <property type="match status" value="1"/>
</dbReference>